<protein>
    <submittedName>
        <fullName evidence="1">Uncharacterized protein</fullName>
    </submittedName>
</protein>
<sequence>MMSLLLRMLEFLFLLIMNVLKLNIKVVDEINMWVRAVGIHLSLPSGNDLEGWGSMHPVLYHFTHLAPVLPFSSNRGSHPEKHSSPWLSPPQPLSHPVHVSSITTSTSLPSLPVHVSSILGTLIEILICA</sequence>
<gene>
    <name evidence="1" type="ORF">L1987_34133</name>
</gene>
<name>A0ACB9HSF3_9ASTR</name>
<dbReference type="EMBL" id="CM042028">
    <property type="protein sequence ID" value="KAI3798849.1"/>
    <property type="molecule type" value="Genomic_DNA"/>
</dbReference>
<comment type="caution">
    <text evidence="1">The sequence shown here is derived from an EMBL/GenBank/DDBJ whole genome shotgun (WGS) entry which is preliminary data.</text>
</comment>
<evidence type="ECO:0000313" key="2">
    <source>
        <dbReference type="Proteomes" id="UP001056120"/>
    </source>
</evidence>
<proteinExistence type="predicted"/>
<reference evidence="1 2" key="2">
    <citation type="journal article" date="2022" name="Mol. Ecol. Resour.">
        <title>The genomes of chicory, endive, great burdock and yacon provide insights into Asteraceae paleo-polyploidization history and plant inulin production.</title>
        <authorList>
            <person name="Fan W."/>
            <person name="Wang S."/>
            <person name="Wang H."/>
            <person name="Wang A."/>
            <person name="Jiang F."/>
            <person name="Liu H."/>
            <person name="Zhao H."/>
            <person name="Xu D."/>
            <person name="Zhang Y."/>
        </authorList>
    </citation>
    <scope>NUCLEOTIDE SEQUENCE [LARGE SCALE GENOMIC DNA]</scope>
    <source>
        <strain evidence="2">cv. Yunnan</strain>
        <tissue evidence="1">Leaves</tissue>
    </source>
</reference>
<dbReference type="Proteomes" id="UP001056120">
    <property type="component" value="Linkage Group LG11"/>
</dbReference>
<accession>A0ACB9HSF3</accession>
<keyword evidence="2" id="KW-1185">Reference proteome</keyword>
<evidence type="ECO:0000313" key="1">
    <source>
        <dbReference type="EMBL" id="KAI3798849.1"/>
    </source>
</evidence>
<reference evidence="2" key="1">
    <citation type="journal article" date="2022" name="Mol. Ecol. Resour.">
        <title>The genomes of chicory, endive, great burdock and yacon provide insights into Asteraceae palaeo-polyploidization history and plant inulin production.</title>
        <authorList>
            <person name="Fan W."/>
            <person name="Wang S."/>
            <person name="Wang H."/>
            <person name="Wang A."/>
            <person name="Jiang F."/>
            <person name="Liu H."/>
            <person name="Zhao H."/>
            <person name="Xu D."/>
            <person name="Zhang Y."/>
        </authorList>
    </citation>
    <scope>NUCLEOTIDE SEQUENCE [LARGE SCALE GENOMIC DNA]</scope>
    <source>
        <strain evidence="2">cv. Yunnan</strain>
    </source>
</reference>
<organism evidence="1 2">
    <name type="scientific">Smallanthus sonchifolius</name>
    <dbReference type="NCBI Taxonomy" id="185202"/>
    <lineage>
        <taxon>Eukaryota</taxon>
        <taxon>Viridiplantae</taxon>
        <taxon>Streptophyta</taxon>
        <taxon>Embryophyta</taxon>
        <taxon>Tracheophyta</taxon>
        <taxon>Spermatophyta</taxon>
        <taxon>Magnoliopsida</taxon>
        <taxon>eudicotyledons</taxon>
        <taxon>Gunneridae</taxon>
        <taxon>Pentapetalae</taxon>
        <taxon>asterids</taxon>
        <taxon>campanulids</taxon>
        <taxon>Asterales</taxon>
        <taxon>Asteraceae</taxon>
        <taxon>Asteroideae</taxon>
        <taxon>Heliantheae alliance</taxon>
        <taxon>Millerieae</taxon>
        <taxon>Smallanthus</taxon>
    </lineage>
</organism>